<evidence type="ECO:0000313" key="2">
    <source>
        <dbReference type="EMBL" id="ABG30001.1"/>
    </source>
</evidence>
<organism evidence="2 3">
    <name type="scientific">Roseobacter denitrificans (strain ATCC 33942 / OCh 114)</name>
    <name type="common">Erythrobacter sp. (strain OCh 114)</name>
    <name type="synonym">Roseobacter denitrificans</name>
    <dbReference type="NCBI Taxonomy" id="375451"/>
    <lineage>
        <taxon>Bacteria</taxon>
        <taxon>Pseudomonadati</taxon>
        <taxon>Pseudomonadota</taxon>
        <taxon>Alphaproteobacteria</taxon>
        <taxon>Rhodobacterales</taxon>
        <taxon>Roseobacteraceae</taxon>
        <taxon>Roseobacter</taxon>
    </lineage>
</organism>
<dbReference type="eggNOG" id="COG2801">
    <property type="taxonomic scope" value="Bacteria"/>
</dbReference>
<sequence length="153" mass="17569">MRKRGTRRPIGLPETIHQWWRPGFVSDAFTPSHPLRRKRLPGNGWPEVPCSGHHRRLQPGVFGACARQVTVWRAADTRAGSDHSAARNWYQYAKVDWHCIAVGKPPQNGFVESFYGRMRDDFLNQHLFSSLADARSEIAKCKDDHNQNQPTPR</sequence>
<dbReference type="SUPFAM" id="SSF53098">
    <property type="entry name" value="Ribonuclease H-like"/>
    <property type="match status" value="1"/>
</dbReference>
<name>Q16DE2_ROSDO</name>
<reference evidence="2 3" key="1">
    <citation type="journal article" date="2007" name="J. Bacteriol.">
        <title>The complete genome sequence of Roseobacter denitrificans reveals a mixotrophic rather than photosynthetic metabolism.</title>
        <authorList>
            <person name="Swingley W.D."/>
            <person name="Sadekar S."/>
            <person name="Mastrian S.D."/>
            <person name="Matthies H.J."/>
            <person name="Hao J."/>
            <person name="Ramos H."/>
            <person name="Acharya C.R."/>
            <person name="Conrad A.L."/>
            <person name="Taylor H.L."/>
            <person name="Dejesa L.C."/>
            <person name="Shah M.K."/>
            <person name="O'huallachain M.E."/>
            <person name="Lince M.T."/>
            <person name="Blankenship R.E."/>
            <person name="Beatty J.T."/>
            <person name="Touchman J.W."/>
        </authorList>
    </citation>
    <scope>NUCLEOTIDE SEQUENCE [LARGE SCALE GENOMIC DNA]</scope>
    <source>
        <strain evidence="3">ATCC 33942 / OCh 114</strain>
    </source>
</reference>
<dbReference type="GO" id="GO:0015074">
    <property type="term" value="P:DNA integration"/>
    <property type="evidence" value="ECO:0007669"/>
    <property type="project" value="InterPro"/>
</dbReference>
<dbReference type="InterPro" id="IPR001584">
    <property type="entry name" value="Integrase_cat-core"/>
</dbReference>
<dbReference type="HOGENOM" id="CLU_1711895_0_0_5"/>
<dbReference type="PANTHER" id="PTHR47515">
    <property type="entry name" value="LOW CALCIUM RESPONSE LOCUS PROTEIN T"/>
    <property type="match status" value="1"/>
</dbReference>
<proteinExistence type="predicted"/>
<dbReference type="KEGG" id="rde:RD1_0276"/>
<dbReference type="AlphaFoldDB" id="Q16DE2"/>
<accession>Q16DE2</accession>
<gene>
    <name evidence="2" type="ordered locus">RD1_0276</name>
</gene>
<dbReference type="InterPro" id="IPR012337">
    <property type="entry name" value="RNaseH-like_sf"/>
</dbReference>
<keyword evidence="3" id="KW-1185">Reference proteome</keyword>
<dbReference type="EMBL" id="CP000362">
    <property type="protein sequence ID" value="ABG30001.1"/>
    <property type="molecule type" value="Genomic_DNA"/>
</dbReference>
<dbReference type="Proteomes" id="UP000007029">
    <property type="component" value="Chromosome"/>
</dbReference>
<dbReference type="PANTHER" id="PTHR47515:SF1">
    <property type="entry name" value="BLR2054 PROTEIN"/>
    <property type="match status" value="1"/>
</dbReference>
<protein>
    <submittedName>
        <fullName evidence="2">Integrase, catalytic domain, putative</fullName>
    </submittedName>
</protein>
<dbReference type="Pfam" id="PF13683">
    <property type="entry name" value="rve_3"/>
    <property type="match status" value="1"/>
</dbReference>
<dbReference type="STRING" id="375451.RD1_0276"/>
<evidence type="ECO:0000259" key="1">
    <source>
        <dbReference type="Pfam" id="PF13683"/>
    </source>
</evidence>
<dbReference type="OrthoDB" id="9813285at2"/>
<feature type="domain" description="Integrase catalytic" evidence="1">
    <location>
        <begin position="94"/>
        <end position="150"/>
    </location>
</feature>
<evidence type="ECO:0000313" key="3">
    <source>
        <dbReference type="Proteomes" id="UP000007029"/>
    </source>
</evidence>